<protein>
    <submittedName>
        <fullName evidence="3">Uncharacterized protein LOC101845313</fullName>
    </submittedName>
</protein>
<feature type="region of interest" description="Disordered" evidence="1">
    <location>
        <begin position="389"/>
        <end position="415"/>
    </location>
</feature>
<dbReference type="Pfam" id="PF14580">
    <property type="entry name" value="LRR_9"/>
    <property type="match status" value="1"/>
</dbReference>
<dbReference type="PROSITE" id="PS51450">
    <property type="entry name" value="LRR"/>
    <property type="match status" value="2"/>
</dbReference>
<dbReference type="Proteomes" id="UP000694888">
    <property type="component" value="Unplaced"/>
</dbReference>
<dbReference type="InterPro" id="IPR052859">
    <property type="entry name" value="LRR-IQ_domain_protein"/>
</dbReference>
<evidence type="ECO:0000313" key="3">
    <source>
        <dbReference type="RefSeq" id="XP_005095281.1"/>
    </source>
</evidence>
<evidence type="ECO:0000256" key="1">
    <source>
        <dbReference type="SAM" id="MobiDB-lite"/>
    </source>
</evidence>
<proteinExistence type="predicted"/>
<dbReference type="PROSITE" id="PS50096">
    <property type="entry name" value="IQ"/>
    <property type="match status" value="1"/>
</dbReference>
<evidence type="ECO:0000313" key="2">
    <source>
        <dbReference type="Proteomes" id="UP000694888"/>
    </source>
</evidence>
<keyword evidence="2" id="KW-1185">Reference proteome</keyword>
<dbReference type="Gene3D" id="3.80.10.10">
    <property type="entry name" value="Ribonuclease Inhibitor"/>
    <property type="match status" value="1"/>
</dbReference>
<sequence>MVSIPDWAKFAQISENKQQDKQALLSKFYKQREAEAVRQAEQSGYFLNPTLEVIQSHCGSLNPKSKVDVDDIKLVRLDGVHLRVLGDIGACTRLTICLLANNYLTKIDALVACRHLIKLDLHSNQLSSLPAPVFWSSLRKLQSLHLHDNPLGKFETLQILGSAPALTILTLFDTPLSLKKNYRHHVVNSIWSLKALDHHVISDEEIIEDAVFSRRFTALSPPFRIDLCPQTQQNFTFDQEMSVLRAVNARLSAIMARHSPVLIVQRCLRGYLLRRKLGIVKKMSPMKMMLPPPGTPIMLGDHVHTMIGGQTVDYDTYMQNRRPGSIVPEEALKGLKLTQEPAQTAEVKDSHTPAPPLAPRLQVNLEKLESGTLSGLQADTVAMETVMAEKEGLGVSTPGRKDRQKKKENKDEKVKPKRIKEIKQFFGPVVDTHTAEEEEEDVSGDEIPMTDFRLKGTKPKLLVADATTEMILSRKEAGHMVREAEAERMKQDSLQTPPKATPHNLTTTEQRFFSRAQGTMGLSCLMAVHKAYREREKAEKAAARMENILGMREERQRAKDRINMYHDERRAQVLKTRDMDRARVIDRMEKHELNRLNFLDKQQEHKVRASDGNKAFRADHTFMLEFNSQHTSVSNALLRHDRQARADDVRSQKENVVSNAKVTEVEQQNTVKKYLEHRQLMKQTETAMAKAALDTKMLSEANERMMEARSRVAHLKARRARIQAFYPVQASTLPPSNTAPAGMSRWEAQSAISGGRVGRHNTIYT</sequence>
<dbReference type="RefSeq" id="XP_005095281.1">
    <property type="nucleotide sequence ID" value="XM_005095224.2"/>
</dbReference>
<dbReference type="SUPFAM" id="SSF52058">
    <property type="entry name" value="L domain-like"/>
    <property type="match status" value="1"/>
</dbReference>
<dbReference type="InterPro" id="IPR001611">
    <property type="entry name" value="Leu-rich_rpt"/>
</dbReference>
<name>A0ABM0JJR1_APLCA</name>
<accession>A0ABM0JJR1</accession>
<reference evidence="3" key="1">
    <citation type="submission" date="2025-08" db="UniProtKB">
        <authorList>
            <consortium name="RefSeq"/>
        </authorList>
    </citation>
    <scope>IDENTIFICATION</scope>
</reference>
<dbReference type="GeneID" id="101845313"/>
<dbReference type="PANTHER" id="PTHR46723">
    <property type="entry name" value="LEUCINE-RICH REPEAT AND IQ DOMAIN-CONTAINING PROTEIN 3"/>
    <property type="match status" value="1"/>
</dbReference>
<gene>
    <name evidence="3" type="primary">LOC101845313</name>
</gene>
<dbReference type="InterPro" id="IPR032675">
    <property type="entry name" value="LRR_dom_sf"/>
</dbReference>
<dbReference type="PANTHER" id="PTHR46723:SF1">
    <property type="entry name" value="LEUCINE-RICH REPEAT AND IQ DOMAIN-CONTAINING PROTEIN 3"/>
    <property type="match status" value="1"/>
</dbReference>
<organism evidence="2 3">
    <name type="scientific">Aplysia californica</name>
    <name type="common">California sea hare</name>
    <dbReference type="NCBI Taxonomy" id="6500"/>
    <lineage>
        <taxon>Eukaryota</taxon>
        <taxon>Metazoa</taxon>
        <taxon>Spiralia</taxon>
        <taxon>Lophotrochozoa</taxon>
        <taxon>Mollusca</taxon>
        <taxon>Gastropoda</taxon>
        <taxon>Heterobranchia</taxon>
        <taxon>Euthyneura</taxon>
        <taxon>Tectipleura</taxon>
        <taxon>Aplysiida</taxon>
        <taxon>Aplysioidea</taxon>
        <taxon>Aplysiidae</taxon>
        <taxon>Aplysia</taxon>
    </lineage>
</organism>